<dbReference type="InterPro" id="IPR036291">
    <property type="entry name" value="NAD(P)-bd_dom_sf"/>
</dbReference>
<dbReference type="SUPFAM" id="SSF50129">
    <property type="entry name" value="GroES-like"/>
    <property type="match status" value="1"/>
</dbReference>
<reference evidence="4" key="1">
    <citation type="journal article" date="2017" name="Genome Biol.">
        <title>Comparative genomics reveals high biological diversity and specific adaptations in the industrially and medically important fungal genus Aspergillus.</title>
        <authorList>
            <person name="de Vries R.P."/>
            <person name="Riley R."/>
            <person name="Wiebenga A."/>
            <person name="Aguilar-Osorio G."/>
            <person name="Amillis S."/>
            <person name="Uchima C.A."/>
            <person name="Anderluh G."/>
            <person name="Asadollahi M."/>
            <person name="Askin M."/>
            <person name="Barry K."/>
            <person name="Battaglia E."/>
            <person name="Bayram O."/>
            <person name="Benocci T."/>
            <person name="Braus-Stromeyer S.A."/>
            <person name="Caldana C."/>
            <person name="Canovas D."/>
            <person name="Cerqueira G.C."/>
            <person name="Chen F."/>
            <person name="Chen W."/>
            <person name="Choi C."/>
            <person name="Clum A."/>
            <person name="Dos Santos R.A."/>
            <person name="Damasio A.R."/>
            <person name="Diallinas G."/>
            <person name="Emri T."/>
            <person name="Fekete E."/>
            <person name="Flipphi M."/>
            <person name="Freyberg S."/>
            <person name="Gallo A."/>
            <person name="Gournas C."/>
            <person name="Habgood R."/>
            <person name="Hainaut M."/>
            <person name="Harispe M.L."/>
            <person name="Henrissat B."/>
            <person name="Hilden K.S."/>
            <person name="Hope R."/>
            <person name="Hossain A."/>
            <person name="Karabika E."/>
            <person name="Karaffa L."/>
            <person name="Karanyi Z."/>
            <person name="Krasevec N."/>
            <person name="Kuo A."/>
            <person name="Kusch H."/>
            <person name="LaButti K."/>
            <person name="Lagendijk E.L."/>
            <person name="Lapidus A."/>
            <person name="Levasseur A."/>
            <person name="Lindquist E."/>
            <person name="Lipzen A."/>
            <person name="Logrieco A.F."/>
            <person name="MacCabe A."/>
            <person name="Maekelae M.R."/>
            <person name="Malavazi I."/>
            <person name="Melin P."/>
            <person name="Meyer V."/>
            <person name="Mielnichuk N."/>
            <person name="Miskei M."/>
            <person name="Molnar A.P."/>
            <person name="Mule G."/>
            <person name="Ngan C.Y."/>
            <person name="Orejas M."/>
            <person name="Orosz E."/>
            <person name="Ouedraogo J.P."/>
            <person name="Overkamp K.M."/>
            <person name="Park H.-S."/>
            <person name="Perrone G."/>
            <person name="Piumi F."/>
            <person name="Punt P.J."/>
            <person name="Ram A.F."/>
            <person name="Ramon A."/>
            <person name="Rauscher S."/>
            <person name="Record E."/>
            <person name="Riano-Pachon D.M."/>
            <person name="Robert V."/>
            <person name="Roehrig J."/>
            <person name="Ruller R."/>
            <person name="Salamov A."/>
            <person name="Salih N.S."/>
            <person name="Samson R.A."/>
            <person name="Sandor E."/>
            <person name="Sanguinetti M."/>
            <person name="Schuetze T."/>
            <person name="Sepcic K."/>
            <person name="Shelest E."/>
            <person name="Sherlock G."/>
            <person name="Sophianopoulou V."/>
            <person name="Squina F.M."/>
            <person name="Sun H."/>
            <person name="Susca A."/>
            <person name="Todd R.B."/>
            <person name="Tsang A."/>
            <person name="Unkles S.E."/>
            <person name="van de Wiele N."/>
            <person name="van Rossen-Uffink D."/>
            <person name="Oliveira J.V."/>
            <person name="Vesth T.C."/>
            <person name="Visser J."/>
            <person name="Yu J.-H."/>
            <person name="Zhou M."/>
            <person name="Andersen M.R."/>
            <person name="Archer D.B."/>
            <person name="Baker S.E."/>
            <person name="Benoit I."/>
            <person name="Brakhage A.A."/>
            <person name="Braus G.H."/>
            <person name="Fischer R."/>
            <person name="Frisvad J.C."/>
            <person name="Goldman G.H."/>
            <person name="Houbraken J."/>
            <person name="Oakley B."/>
            <person name="Pocsi I."/>
            <person name="Scazzocchio C."/>
            <person name="Seiboth B."/>
            <person name="vanKuyk P.A."/>
            <person name="Wortman J."/>
            <person name="Dyer P.S."/>
            <person name="Grigoriev I.V."/>
        </authorList>
    </citation>
    <scope>NUCLEOTIDE SEQUENCE [LARGE SCALE GENOMIC DNA]</scope>
    <source>
        <strain evidence="4">ITEM 5010</strain>
    </source>
</reference>
<dbReference type="InterPro" id="IPR002364">
    <property type="entry name" value="Quin_OxRdtase/zeta-crystal_CS"/>
</dbReference>
<organism evidence="3 4">
    <name type="scientific">Aspergillus carbonarius (strain ITEM 5010)</name>
    <dbReference type="NCBI Taxonomy" id="602072"/>
    <lineage>
        <taxon>Eukaryota</taxon>
        <taxon>Fungi</taxon>
        <taxon>Dikarya</taxon>
        <taxon>Ascomycota</taxon>
        <taxon>Pezizomycotina</taxon>
        <taxon>Eurotiomycetes</taxon>
        <taxon>Eurotiomycetidae</taxon>
        <taxon>Eurotiales</taxon>
        <taxon>Aspergillaceae</taxon>
        <taxon>Aspergillus</taxon>
        <taxon>Aspergillus subgen. Circumdati</taxon>
    </lineage>
</organism>
<keyword evidence="1" id="KW-0560">Oxidoreductase</keyword>
<evidence type="ECO:0000259" key="2">
    <source>
        <dbReference type="SMART" id="SM00829"/>
    </source>
</evidence>
<dbReference type="STRING" id="602072.A0A1R3RWC5"/>
<dbReference type="Gene3D" id="3.90.180.10">
    <property type="entry name" value="Medium-chain alcohol dehydrogenases, catalytic domain"/>
    <property type="match status" value="1"/>
</dbReference>
<feature type="domain" description="Enoyl reductase (ER)" evidence="2">
    <location>
        <begin position="18"/>
        <end position="332"/>
    </location>
</feature>
<evidence type="ECO:0000313" key="3">
    <source>
        <dbReference type="EMBL" id="OOF98783.1"/>
    </source>
</evidence>
<dbReference type="InterPro" id="IPR050700">
    <property type="entry name" value="YIM1/Zinc_Alcohol_DH_Fams"/>
</dbReference>
<gene>
    <name evidence="3" type="ORF">ASPCADRAFT_204503</name>
</gene>
<evidence type="ECO:0000313" key="4">
    <source>
        <dbReference type="Proteomes" id="UP000188318"/>
    </source>
</evidence>
<proteinExistence type="predicted"/>
<dbReference type="EMBL" id="KV907495">
    <property type="protein sequence ID" value="OOF98783.1"/>
    <property type="molecule type" value="Genomic_DNA"/>
</dbReference>
<name>A0A1R3RWC5_ASPC5</name>
<dbReference type="GO" id="GO:0016491">
    <property type="term" value="F:oxidoreductase activity"/>
    <property type="evidence" value="ECO:0007669"/>
    <property type="project" value="UniProtKB-KW"/>
</dbReference>
<dbReference type="PROSITE" id="PS01162">
    <property type="entry name" value="QOR_ZETA_CRYSTAL"/>
    <property type="match status" value="1"/>
</dbReference>
<keyword evidence="4" id="KW-1185">Reference proteome</keyword>
<dbReference type="InterPro" id="IPR011032">
    <property type="entry name" value="GroES-like_sf"/>
</dbReference>
<dbReference type="InterPro" id="IPR020843">
    <property type="entry name" value="ER"/>
</dbReference>
<dbReference type="GO" id="GO:0008270">
    <property type="term" value="F:zinc ion binding"/>
    <property type="evidence" value="ECO:0007669"/>
    <property type="project" value="InterPro"/>
</dbReference>
<dbReference type="GO" id="GO:0005739">
    <property type="term" value="C:mitochondrion"/>
    <property type="evidence" value="ECO:0007669"/>
    <property type="project" value="TreeGrafter"/>
</dbReference>
<dbReference type="Gene3D" id="3.40.50.720">
    <property type="entry name" value="NAD(P)-binding Rossmann-like Domain"/>
    <property type="match status" value="1"/>
</dbReference>
<sequence length="338" mass="36434">MPHPTTMKAWLYSHTTPTLEQNLTLTPTATPPPPPKPTQLLIRVLTCALNPADYKVPSMPVISRLLIRKPASPCLDFAGEIITPGSSVTEFTAGQIVYGTLPLPTQFGPLGEYILAETEHVQLLPEGVEMDHAATVGVAGQTAWQAISPYVTPDNGDKVLIVGASGGCGIYAVQIAKALGCEVTAVCSTKNVEFVKGLGADEMIDYVNEDVVEVLKGKGRVFKLVVDHVGEPTGLYAASEGFLVPGGVFTQVGAHWMPTFVVRMLRPGFLGGGRAKYVPIFWKSNRKDLTKMGELIGEGKVRVVLDSVFEFEEAPKAFEKLREGRARGKIVVHVGKRE</sequence>
<dbReference type="PANTHER" id="PTHR11695:SF294">
    <property type="entry name" value="RETICULON-4-INTERACTING PROTEIN 1, MITOCHONDRIAL"/>
    <property type="match status" value="1"/>
</dbReference>
<dbReference type="SUPFAM" id="SSF51735">
    <property type="entry name" value="NAD(P)-binding Rossmann-fold domains"/>
    <property type="match status" value="1"/>
</dbReference>
<dbReference type="OrthoDB" id="201656at2759"/>
<dbReference type="VEuPathDB" id="FungiDB:ASPCADRAFT_204503"/>
<dbReference type="PANTHER" id="PTHR11695">
    <property type="entry name" value="ALCOHOL DEHYDROGENASE RELATED"/>
    <property type="match status" value="1"/>
</dbReference>
<accession>A0A1R3RWC5</accession>
<evidence type="ECO:0000256" key="1">
    <source>
        <dbReference type="ARBA" id="ARBA00023002"/>
    </source>
</evidence>
<dbReference type="AlphaFoldDB" id="A0A1R3RWC5"/>
<dbReference type="Pfam" id="PF13602">
    <property type="entry name" value="ADH_zinc_N_2"/>
    <property type="match status" value="1"/>
</dbReference>
<dbReference type="OMA" id="SGGCGIF"/>
<dbReference type="Pfam" id="PF08240">
    <property type="entry name" value="ADH_N"/>
    <property type="match status" value="1"/>
</dbReference>
<dbReference type="InterPro" id="IPR013154">
    <property type="entry name" value="ADH-like_N"/>
</dbReference>
<dbReference type="CDD" id="cd08267">
    <property type="entry name" value="MDR1"/>
    <property type="match status" value="1"/>
</dbReference>
<dbReference type="SMART" id="SM00829">
    <property type="entry name" value="PKS_ER"/>
    <property type="match status" value="1"/>
</dbReference>
<protein>
    <recommendedName>
        <fullName evidence="2">Enoyl reductase (ER) domain-containing protein</fullName>
    </recommendedName>
</protein>
<dbReference type="Proteomes" id="UP000188318">
    <property type="component" value="Unassembled WGS sequence"/>
</dbReference>